<proteinExistence type="predicted"/>
<evidence type="ECO:0000256" key="1">
    <source>
        <dbReference type="ARBA" id="ARBA00004123"/>
    </source>
</evidence>
<feature type="region of interest" description="Disordered" evidence="3">
    <location>
        <begin position="100"/>
        <end position="120"/>
    </location>
</feature>
<dbReference type="GO" id="GO:0003700">
    <property type="term" value="F:DNA-binding transcription factor activity"/>
    <property type="evidence" value="ECO:0007669"/>
    <property type="project" value="TreeGrafter"/>
</dbReference>
<organism evidence="4 5">
    <name type="scientific">Aspergillus versicolor CBS 583.65</name>
    <dbReference type="NCBI Taxonomy" id="1036611"/>
    <lineage>
        <taxon>Eukaryota</taxon>
        <taxon>Fungi</taxon>
        <taxon>Dikarya</taxon>
        <taxon>Ascomycota</taxon>
        <taxon>Pezizomycotina</taxon>
        <taxon>Eurotiomycetes</taxon>
        <taxon>Eurotiomycetidae</taxon>
        <taxon>Eurotiales</taxon>
        <taxon>Aspergillaceae</taxon>
        <taxon>Aspergillus</taxon>
        <taxon>Aspergillus subgen. Nidulantes</taxon>
    </lineage>
</organism>
<feature type="region of interest" description="Disordered" evidence="3">
    <location>
        <begin position="213"/>
        <end position="235"/>
    </location>
</feature>
<sequence length="670" mass="76416">MSTRRSPSSRKRPLRLPTIAPKDDVTPLRSHDTTPVATKATVIQPRLRFPPRSRTGCWTCRQCARLGHVCDYQPRLCFRDDTRRVMERMPDVKTKGNFVWDREHAPNSTNSKEERLGTSDSIPCDLLPDFSKLTSDEDREKKAQGSVPGTYHVVAVPESFARLPEYTEDAFETVPGDSYWSPPSEYNSHDLMDEVTTSEDPNVVILNQFRDSRKHGYSSRRSHTRSPESELGPTSVSFETQYTSLQSIPEYEISESIDLEAYDMTLLDHFQNIVWMQLIPGDYGYLESIIFEQEASNFPPLLHIMMALSALSLVQQGNNHYMDALQYYDQTLPSLQSSLQNCDDILSDGLFLTHFLLLIYQIAFTTPNSGLNLWSYQMSRLLQLSLLRQSVAERERYPFVIWLTCHVDLYALLSGASEGAYVRAAIESHLLPETEFLLYPVGLQNSSVTHPEECDFRPLIMRLYRECFMLSARVGLFTAEVKSLKMAHTELIFRELENMRTAFKHLWNSEEVQFFMESQPNLPKPSQHSFYQLSILFHTSLLFTCTSFGHIQGAQIETGLEKEIQQHINAILHFAEKMITQSRRNGPLFLIFPLFLSGAVTSSHSDKMIALKLLEKLGGANLGYNVATTSSMLRIVCETQLQHSRSGGSVREIDWSEVAANHGFRLVNYG</sequence>
<evidence type="ECO:0008006" key="6">
    <source>
        <dbReference type="Google" id="ProtNLM"/>
    </source>
</evidence>
<dbReference type="GO" id="GO:0000976">
    <property type="term" value="F:transcription cis-regulatory region binding"/>
    <property type="evidence" value="ECO:0007669"/>
    <property type="project" value="TreeGrafter"/>
</dbReference>
<dbReference type="EMBL" id="KV878129">
    <property type="protein sequence ID" value="OJJ02962.1"/>
    <property type="molecule type" value="Genomic_DNA"/>
</dbReference>
<keyword evidence="5" id="KW-1185">Reference proteome</keyword>
<dbReference type="GO" id="GO:0045944">
    <property type="term" value="P:positive regulation of transcription by RNA polymerase II"/>
    <property type="evidence" value="ECO:0007669"/>
    <property type="project" value="TreeGrafter"/>
</dbReference>
<dbReference type="PANTHER" id="PTHR37534">
    <property type="entry name" value="TRANSCRIPTIONAL ACTIVATOR PROTEIN UGA3"/>
    <property type="match status" value="1"/>
</dbReference>
<dbReference type="OrthoDB" id="3598904at2759"/>
<evidence type="ECO:0000313" key="5">
    <source>
        <dbReference type="Proteomes" id="UP000184073"/>
    </source>
</evidence>
<dbReference type="GeneID" id="63730317"/>
<dbReference type="AlphaFoldDB" id="A0A1L9PNA4"/>
<dbReference type="Proteomes" id="UP000184073">
    <property type="component" value="Unassembled WGS sequence"/>
</dbReference>
<evidence type="ECO:0000256" key="3">
    <source>
        <dbReference type="SAM" id="MobiDB-lite"/>
    </source>
</evidence>
<keyword evidence="2" id="KW-0539">Nucleus</keyword>
<dbReference type="GO" id="GO:0005634">
    <property type="term" value="C:nucleus"/>
    <property type="evidence" value="ECO:0007669"/>
    <property type="project" value="UniProtKB-SubCell"/>
</dbReference>
<feature type="compositionally biased region" description="Basic residues" evidence="3">
    <location>
        <begin position="213"/>
        <end position="224"/>
    </location>
</feature>
<dbReference type="Pfam" id="PF11951">
    <property type="entry name" value="Fungal_trans_2"/>
    <property type="match status" value="1"/>
</dbReference>
<reference evidence="5" key="1">
    <citation type="journal article" date="2017" name="Genome Biol.">
        <title>Comparative genomics reveals high biological diversity and specific adaptations in the industrially and medically important fungal genus Aspergillus.</title>
        <authorList>
            <person name="de Vries R.P."/>
            <person name="Riley R."/>
            <person name="Wiebenga A."/>
            <person name="Aguilar-Osorio G."/>
            <person name="Amillis S."/>
            <person name="Uchima C.A."/>
            <person name="Anderluh G."/>
            <person name="Asadollahi M."/>
            <person name="Askin M."/>
            <person name="Barry K."/>
            <person name="Battaglia E."/>
            <person name="Bayram O."/>
            <person name="Benocci T."/>
            <person name="Braus-Stromeyer S.A."/>
            <person name="Caldana C."/>
            <person name="Canovas D."/>
            <person name="Cerqueira G.C."/>
            <person name="Chen F."/>
            <person name="Chen W."/>
            <person name="Choi C."/>
            <person name="Clum A."/>
            <person name="Dos Santos R.A."/>
            <person name="Damasio A.R."/>
            <person name="Diallinas G."/>
            <person name="Emri T."/>
            <person name="Fekete E."/>
            <person name="Flipphi M."/>
            <person name="Freyberg S."/>
            <person name="Gallo A."/>
            <person name="Gournas C."/>
            <person name="Habgood R."/>
            <person name="Hainaut M."/>
            <person name="Harispe M.L."/>
            <person name="Henrissat B."/>
            <person name="Hilden K.S."/>
            <person name="Hope R."/>
            <person name="Hossain A."/>
            <person name="Karabika E."/>
            <person name="Karaffa L."/>
            <person name="Karanyi Z."/>
            <person name="Krasevec N."/>
            <person name="Kuo A."/>
            <person name="Kusch H."/>
            <person name="LaButti K."/>
            <person name="Lagendijk E.L."/>
            <person name="Lapidus A."/>
            <person name="Levasseur A."/>
            <person name="Lindquist E."/>
            <person name="Lipzen A."/>
            <person name="Logrieco A.F."/>
            <person name="MacCabe A."/>
            <person name="Maekelae M.R."/>
            <person name="Malavazi I."/>
            <person name="Melin P."/>
            <person name="Meyer V."/>
            <person name="Mielnichuk N."/>
            <person name="Miskei M."/>
            <person name="Molnar A.P."/>
            <person name="Mule G."/>
            <person name="Ngan C.Y."/>
            <person name="Orejas M."/>
            <person name="Orosz E."/>
            <person name="Ouedraogo J.P."/>
            <person name="Overkamp K.M."/>
            <person name="Park H.-S."/>
            <person name="Perrone G."/>
            <person name="Piumi F."/>
            <person name="Punt P.J."/>
            <person name="Ram A.F."/>
            <person name="Ramon A."/>
            <person name="Rauscher S."/>
            <person name="Record E."/>
            <person name="Riano-Pachon D.M."/>
            <person name="Robert V."/>
            <person name="Roehrig J."/>
            <person name="Ruller R."/>
            <person name="Salamov A."/>
            <person name="Salih N.S."/>
            <person name="Samson R.A."/>
            <person name="Sandor E."/>
            <person name="Sanguinetti M."/>
            <person name="Schuetze T."/>
            <person name="Sepcic K."/>
            <person name="Shelest E."/>
            <person name="Sherlock G."/>
            <person name="Sophianopoulou V."/>
            <person name="Squina F.M."/>
            <person name="Sun H."/>
            <person name="Susca A."/>
            <person name="Todd R.B."/>
            <person name="Tsang A."/>
            <person name="Unkles S.E."/>
            <person name="van de Wiele N."/>
            <person name="van Rossen-Uffink D."/>
            <person name="Oliveira J.V."/>
            <person name="Vesth T.C."/>
            <person name="Visser J."/>
            <person name="Yu J.-H."/>
            <person name="Zhou M."/>
            <person name="Andersen M.R."/>
            <person name="Archer D.B."/>
            <person name="Baker S.E."/>
            <person name="Benoit I."/>
            <person name="Brakhage A.A."/>
            <person name="Braus G.H."/>
            <person name="Fischer R."/>
            <person name="Frisvad J.C."/>
            <person name="Goldman G.H."/>
            <person name="Houbraken J."/>
            <person name="Oakley B."/>
            <person name="Pocsi I."/>
            <person name="Scazzocchio C."/>
            <person name="Seiboth B."/>
            <person name="vanKuyk P.A."/>
            <person name="Wortman J."/>
            <person name="Dyer P.S."/>
            <person name="Grigoriev I.V."/>
        </authorList>
    </citation>
    <scope>NUCLEOTIDE SEQUENCE [LARGE SCALE GENOMIC DNA]</scope>
    <source>
        <strain evidence="5">CBS 583.65</strain>
    </source>
</reference>
<dbReference type="RefSeq" id="XP_040668724.1">
    <property type="nucleotide sequence ID" value="XM_040814806.1"/>
</dbReference>
<evidence type="ECO:0000256" key="2">
    <source>
        <dbReference type="ARBA" id="ARBA00023242"/>
    </source>
</evidence>
<feature type="region of interest" description="Disordered" evidence="3">
    <location>
        <begin position="1"/>
        <end position="32"/>
    </location>
</feature>
<name>A0A1L9PNA4_ASPVE</name>
<dbReference type="PANTHER" id="PTHR37534:SF49">
    <property type="entry name" value="LYSINE BIOSYNTHESIS REGULATORY PROTEIN LYS14"/>
    <property type="match status" value="1"/>
</dbReference>
<comment type="subcellular location">
    <subcellularLocation>
        <location evidence="1">Nucleus</location>
    </subcellularLocation>
</comment>
<dbReference type="InterPro" id="IPR021858">
    <property type="entry name" value="Fun_TF"/>
</dbReference>
<feature type="compositionally biased region" description="Basic and acidic residues" evidence="3">
    <location>
        <begin position="21"/>
        <end position="32"/>
    </location>
</feature>
<gene>
    <name evidence="4" type="ORF">ASPVEDRAFT_53547</name>
</gene>
<dbReference type="STRING" id="1036611.A0A1L9PNA4"/>
<feature type="compositionally biased region" description="Basic and acidic residues" evidence="3">
    <location>
        <begin position="100"/>
        <end position="117"/>
    </location>
</feature>
<dbReference type="VEuPathDB" id="FungiDB:ASPVEDRAFT_53547"/>
<protein>
    <recommendedName>
        <fullName evidence="6">Zn(2)-C6 fungal-type domain-containing protein</fullName>
    </recommendedName>
</protein>
<accession>A0A1L9PNA4</accession>
<evidence type="ECO:0000313" key="4">
    <source>
        <dbReference type="EMBL" id="OJJ02962.1"/>
    </source>
</evidence>